<evidence type="ECO:0000256" key="9">
    <source>
        <dbReference type="ARBA" id="ARBA00022989"/>
    </source>
</evidence>
<keyword evidence="5" id="KW-0808">Transferase</keyword>
<comment type="caution">
    <text evidence="15">The sequence shown here is derived from an EMBL/GenBank/DDBJ whole genome shotgun (WGS) entry which is preliminary data.</text>
</comment>
<evidence type="ECO:0000256" key="12">
    <source>
        <dbReference type="SAM" id="Phobius"/>
    </source>
</evidence>
<feature type="transmembrane region" description="Helical" evidence="12">
    <location>
        <begin position="390"/>
        <end position="412"/>
    </location>
</feature>
<evidence type="ECO:0000256" key="8">
    <source>
        <dbReference type="ARBA" id="ARBA00022777"/>
    </source>
</evidence>
<keyword evidence="3" id="KW-1003">Cell membrane</keyword>
<evidence type="ECO:0000256" key="3">
    <source>
        <dbReference type="ARBA" id="ARBA00022475"/>
    </source>
</evidence>
<feature type="transmembrane region" description="Helical" evidence="12">
    <location>
        <begin position="249"/>
        <end position="270"/>
    </location>
</feature>
<evidence type="ECO:0000313" key="16">
    <source>
        <dbReference type="Proteomes" id="UP000635828"/>
    </source>
</evidence>
<evidence type="ECO:0000256" key="10">
    <source>
        <dbReference type="ARBA" id="ARBA00023136"/>
    </source>
</evidence>
<evidence type="ECO:0000256" key="7">
    <source>
        <dbReference type="ARBA" id="ARBA00022692"/>
    </source>
</evidence>
<dbReference type="InterPro" id="IPR001996">
    <property type="entry name" value="PTS_IIB_1"/>
</dbReference>
<dbReference type="PANTHER" id="PTHR30175">
    <property type="entry name" value="PHOSPHOTRANSFERASE SYSTEM TRANSPORT PROTEIN"/>
    <property type="match status" value="1"/>
</dbReference>
<gene>
    <name evidence="15" type="ORF">H8S22_00305</name>
</gene>
<feature type="transmembrane region" description="Helical" evidence="12">
    <location>
        <begin position="119"/>
        <end position="140"/>
    </location>
</feature>
<evidence type="ECO:0000259" key="14">
    <source>
        <dbReference type="PROSITE" id="PS51103"/>
    </source>
</evidence>
<keyword evidence="8" id="KW-0418">Kinase</keyword>
<feature type="transmembrane region" description="Helical" evidence="12">
    <location>
        <begin position="217"/>
        <end position="237"/>
    </location>
</feature>
<keyword evidence="2" id="KW-0813">Transport</keyword>
<protein>
    <submittedName>
        <fullName evidence="15">PTS transporter subunit EIIC</fullName>
    </submittedName>
</protein>
<keyword evidence="10 12" id="KW-0472">Membrane</keyword>
<feature type="transmembrane region" description="Helical" evidence="12">
    <location>
        <begin position="432"/>
        <end position="457"/>
    </location>
</feature>
<dbReference type="InterPro" id="IPR036878">
    <property type="entry name" value="Glu_permease_IIB"/>
</dbReference>
<feature type="active site" description="Phosphocysteine intermediate; for EIIB activity" evidence="11">
    <location>
        <position position="25"/>
    </location>
</feature>
<evidence type="ECO:0000256" key="2">
    <source>
        <dbReference type="ARBA" id="ARBA00022448"/>
    </source>
</evidence>
<dbReference type="InterPro" id="IPR018113">
    <property type="entry name" value="PTrfase_EIIB_Cys"/>
</dbReference>
<sequence length="461" mass="48492">MAKISVAKIVDGLGGKPNIVNATHCATRLRVTLKDKTKVDKEEIKALDGVLGLVEGATQTQIVIGPEVSSVYREFIELTGVSEEAPADENLDEEKVLKDDLKNSKGSIMTKFFDTVAQIFNPIVPSLAGCGFLSALVMIFMACGASMKDPTFANFVTIAMAVFTFLPFLLASSTAKVFKMNQYVALTICAAMMAPAWSTMITNGQSTSSILGIPFKVINYGGSVLPIVFAIILASYVEKYSDKFIKGPLKIILVPAITILVSTVVTLWTIGPASYWIGEQIAAGVNWLFANGGPIAGLVYGGIYSMMVILGIHHGMVPVLTQMISNQGFNLVSPTSGSANIGQAGAAFGIWFKSKDKKQKANAFSACIAACTGITEPVLYGVTVPSGKPFFFGCIGGAVGGGVAGLLGLKAYAMGGPSFLSFGMFMGGSNAFMNMGLVMVCFCVAFVVAAALTIVCWKPAK</sequence>
<dbReference type="PROSITE" id="PS01035">
    <property type="entry name" value="PTS_EIIB_TYPE_1_CYS"/>
    <property type="match status" value="1"/>
</dbReference>
<reference evidence="15 16" key="1">
    <citation type="submission" date="2020-08" db="EMBL/GenBank/DDBJ databases">
        <title>Genome public.</title>
        <authorList>
            <person name="Liu C."/>
            <person name="Sun Q."/>
        </authorList>
    </citation>
    <scope>NUCLEOTIDE SEQUENCE [LARGE SCALE GENOMIC DNA]</scope>
    <source>
        <strain evidence="15 16">NSJ-7</strain>
    </source>
</reference>
<evidence type="ECO:0000256" key="1">
    <source>
        <dbReference type="ARBA" id="ARBA00004651"/>
    </source>
</evidence>
<dbReference type="CDD" id="cd00212">
    <property type="entry name" value="PTS_IIB_glc"/>
    <property type="match status" value="1"/>
</dbReference>
<dbReference type="RefSeq" id="WP_024728010.1">
    <property type="nucleotide sequence ID" value="NZ_JACOOS010000001.1"/>
</dbReference>
<dbReference type="PROSITE" id="PS51103">
    <property type="entry name" value="PTS_EIIC_TYPE_1"/>
    <property type="match status" value="1"/>
</dbReference>
<dbReference type="InterPro" id="IPR013013">
    <property type="entry name" value="PTS_EIIC_1"/>
</dbReference>
<feature type="transmembrane region" description="Helical" evidence="12">
    <location>
        <begin position="152"/>
        <end position="171"/>
    </location>
</feature>
<keyword evidence="4" id="KW-0762">Sugar transport</keyword>
<feature type="transmembrane region" description="Helical" evidence="12">
    <location>
        <begin position="295"/>
        <end position="313"/>
    </location>
</feature>
<keyword evidence="9 12" id="KW-1133">Transmembrane helix</keyword>
<evidence type="ECO:0000256" key="11">
    <source>
        <dbReference type="PROSITE-ProRule" id="PRU00421"/>
    </source>
</evidence>
<keyword evidence="7 12" id="KW-0812">Transmembrane</keyword>
<dbReference type="Pfam" id="PF00367">
    <property type="entry name" value="PTS_EIIB"/>
    <property type="match status" value="1"/>
</dbReference>
<keyword evidence="6" id="KW-0598">Phosphotransferase system</keyword>
<dbReference type="PANTHER" id="PTHR30175:SF1">
    <property type="entry name" value="PTS SYSTEM ARBUTIN-, CELLOBIOSE-, AND SALICIN-SPECIFIC EIIBC COMPONENT-RELATED"/>
    <property type="match status" value="1"/>
</dbReference>
<dbReference type="SUPFAM" id="SSF55604">
    <property type="entry name" value="Glucose permease domain IIB"/>
    <property type="match status" value="1"/>
</dbReference>
<dbReference type="EMBL" id="JACOOS010000001">
    <property type="protein sequence ID" value="MBC5676110.1"/>
    <property type="molecule type" value="Genomic_DNA"/>
</dbReference>
<name>A0ABR7FLN0_9FIRM</name>
<dbReference type="Proteomes" id="UP000635828">
    <property type="component" value="Unassembled WGS sequence"/>
</dbReference>
<dbReference type="Gene3D" id="3.30.1360.60">
    <property type="entry name" value="Glucose permease domain IIB"/>
    <property type="match status" value="1"/>
</dbReference>
<dbReference type="PROSITE" id="PS51098">
    <property type="entry name" value="PTS_EIIB_TYPE_1"/>
    <property type="match status" value="1"/>
</dbReference>
<evidence type="ECO:0000256" key="4">
    <source>
        <dbReference type="ARBA" id="ARBA00022597"/>
    </source>
</evidence>
<organism evidence="15 16">
    <name type="scientific">Anaerostipes hominis</name>
    <name type="common">ex Liu et al. 2021</name>
    <dbReference type="NCBI Taxonomy" id="2763018"/>
    <lineage>
        <taxon>Bacteria</taxon>
        <taxon>Bacillati</taxon>
        <taxon>Bacillota</taxon>
        <taxon>Clostridia</taxon>
        <taxon>Lachnospirales</taxon>
        <taxon>Lachnospiraceae</taxon>
        <taxon>Anaerostipes</taxon>
    </lineage>
</organism>
<comment type="subcellular location">
    <subcellularLocation>
        <location evidence="1">Cell membrane</location>
        <topology evidence="1">Multi-pass membrane protein</topology>
    </subcellularLocation>
</comment>
<feature type="domain" description="PTS EIIB type-1" evidence="13">
    <location>
        <begin position="3"/>
        <end position="85"/>
    </location>
</feature>
<keyword evidence="16" id="KW-1185">Reference proteome</keyword>
<evidence type="ECO:0000256" key="6">
    <source>
        <dbReference type="ARBA" id="ARBA00022683"/>
    </source>
</evidence>
<accession>A0ABR7FLN0</accession>
<feature type="transmembrane region" description="Helical" evidence="12">
    <location>
        <begin position="183"/>
        <end position="202"/>
    </location>
</feature>
<proteinExistence type="predicted"/>
<evidence type="ECO:0000313" key="15">
    <source>
        <dbReference type="EMBL" id="MBC5676110.1"/>
    </source>
</evidence>
<dbReference type="Pfam" id="PF02378">
    <property type="entry name" value="PTS_EIIC"/>
    <property type="match status" value="1"/>
</dbReference>
<evidence type="ECO:0000259" key="13">
    <source>
        <dbReference type="PROSITE" id="PS51098"/>
    </source>
</evidence>
<dbReference type="InterPro" id="IPR050558">
    <property type="entry name" value="PTS_Sugar-Specific_Components"/>
</dbReference>
<dbReference type="InterPro" id="IPR003352">
    <property type="entry name" value="PTS_EIIC"/>
</dbReference>
<evidence type="ECO:0000256" key="5">
    <source>
        <dbReference type="ARBA" id="ARBA00022679"/>
    </source>
</evidence>
<feature type="domain" description="PTS EIIC type-1" evidence="14">
    <location>
        <begin position="114"/>
        <end position="461"/>
    </location>
</feature>